<dbReference type="InterPro" id="IPR001810">
    <property type="entry name" value="F-box_dom"/>
</dbReference>
<dbReference type="EMBL" id="WUAV01000005">
    <property type="protein sequence ID" value="KAF1751056.1"/>
    <property type="molecule type" value="Genomic_DNA"/>
</dbReference>
<organism evidence="2 3">
    <name type="scientific">Caenorhabditis remanei</name>
    <name type="common">Caenorhabditis vulgaris</name>
    <dbReference type="NCBI Taxonomy" id="31234"/>
    <lineage>
        <taxon>Eukaryota</taxon>
        <taxon>Metazoa</taxon>
        <taxon>Ecdysozoa</taxon>
        <taxon>Nematoda</taxon>
        <taxon>Chromadorea</taxon>
        <taxon>Rhabditida</taxon>
        <taxon>Rhabditina</taxon>
        <taxon>Rhabditomorpha</taxon>
        <taxon>Rhabditoidea</taxon>
        <taxon>Rhabditidae</taxon>
        <taxon>Peloderinae</taxon>
        <taxon>Caenorhabditis</taxon>
    </lineage>
</organism>
<dbReference type="PANTHER" id="PTHR21503:SF31">
    <property type="entry name" value="F-BOX DOMAIN-CONTAINING PROTEIN"/>
    <property type="match status" value="1"/>
</dbReference>
<dbReference type="Proteomes" id="UP000483820">
    <property type="component" value="Chromosome V"/>
</dbReference>
<feature type="domain" description="F-box" evidence="1">
    <location>
        <begin position="35"/>
        <end position="85"/>
    </location>
</feature>
<name>A0A6A5G896_CAERE</name>
<dbReference type="PANTHER" id="PTHR21503">
    <property type="entry name" value="F-BOX-CONTAINING HYPOTHETICAL PROTEIN C.ELEGANS"/>
    <property type="match status" value="1"/>
</dbReference>
<comment type="caution">
    <text evidence="2">The sequence shown here is derived from an EMBL/GenBank/DDBJ whole genome shotgun (WGS) entry which is preliminary data.</text>
</comment>
<dbReference type="KEGG" id="crq:GCK72_017608"/>
<dbReference type="GeneID" id="9824904"/>
<dbReference type="AlphaFoldDB" id="A0A6A5G896"/>
<dbReference type="PROSITE" id="PS50181">
    <property type="entry name" value="FBOX"/>
    <property type="match status" value="1"/>
</dbReference>
<evidence type="ECO:0000313" key="3">
    <source>
        <dbReference type="Proteomes" id="UP000483820"/>
    </source>
</evidence>
<dbReference type="RefSeq" id="XP_053581076.1">
    <property type="nucleotide sequence ID" value="XM_053732163.1"/>
</dbReference>
<dbReference type="CTD" id="9824904"/>
<gene>
    <name evidence="2" type="ORF">GCK72_017608</name>
</gene>
<evidence type="ECO:0000313" key="2">
    <source>
        <dbReference type="EMBL" id="KAF1751056.1"/>
    </source>
</evidence>
<sequence>MQTSPILFVFNPSSPLPPSLFHLSSTKYQHEMPSEFPLFHLPMLIMKRILKLVTPFELVAISLCSKKSKMICKSTRSQLQCYKSTREFVLKFSSNNEIRLKFDYYPKTEWVFKISTPPRRNFLQKFLSMFPKNEQKSPKPGYIEVPILNWVPMENESISEMSIQLFTSQEGQTATMYTFILHLSDVFNVPLLTIELHFQEFTRVENEDIIEFYCRNRGTERAVESLRLVGKRLNTPEDDKVVDSILCRQEARYKLQLLLEPTPEFKFNPIYMQRNPIYFEAHHSHWIIFEQILKCKSSIIRLSNSILNKTHFKWFIESWNDGWIPPWKMIITDYCEDIDIDECFDSLRLMERFETATPTTIAIEEARTPPTRGSGMVERRAPILVRSPRTMRKRPAITIVHLDATRVTPITPMFSV</sequence>
<reference evidence="2 3" key="1">
    <citation type="submission" date="2019-12" db="EMBL/GenBank/DDBJ databases">
        <title>Chromosome-level assembly of the Caenorhabditis remanei genome.</title>
        <authorList>
            <person name="Teterina A.A."/>
            <person name="Willis J.H."/>
            <person name="Phillips P.C."/>
        </authorList>
    </citation>
    <scope>NUCLEOTIDE SEQUENCE [LARGE SCALE GENOMIC DNA]</scope>
    <source>
        <strain evidence="2 3">PX506</strain>
        <tissue evidence="2">Whole organism</tissue>
    </source>
</reference>
<protein>
    <recommendedName>
        <fullName evidence="1">F-box domain-containing protein</fullName>
    </recommendedName>
</protein>
<dbReference type="Pfam" id="PF00646">
    <property type="entry name" value="F-box"/>
    <property type="match status" value="1"/>
</dbReference>
<evidence type="ECO:0000259" key="1">
    <source>
        <dbReference type="PROSITE" id="PS50181"/>
    </source>
</evidence>
<proteinExistence type="predicted"/>
<accession>A0A6A5G896</accession>